<feature type="compositionally biased region" description="Polar residues" evidence="3">
    <location>
        <begin position="290"/>
        <end position="302"/>
    </location>
</feature>
<accession>A0A540VYC2</accession>
<evidence type="ECO:0000259" key="5">
    <source>
        <dbReference type="PROSITE" id="PS50110"/>
    </source>
</evidence>
<dbReference type="InterPro" id="IPR016032">
    <property type="entry name" value="Sig_transdc_resp-reg_C-effctor"/>
</dbReference>
<dbReference type="PANTHER" id="PTHR43214">
    <property type="entry name" value="TWO-COMPONENT RESPONSE REGULATOR"/>
    <property type="match status" value="1"/>
</dbReference>
<dbReference type="GO" id="GO:0003677">
    <property type="term" value="F:DNA binding"/>
    <property type="evidence" value="ECO:0007669"/>
    <property type="project" value="UniProtKB-KW"/>
</dbReference>
<dbReference type="EMBL" id="VIGB01000003">
    <property type="protein sequence ID" value="TQF01780.1"/>
    <property type="molecule type" value="Genomic_DNA"/>
</dbReference>
<dbReference type="PROSITE" id="PS50110">
    <property type="entry name" value="RESPONSE_REGULATORY"/>
    <property type="match status" value="1"/>
</dbReference>
<dbReference type="InterPro" id="IPR001789">
    <property type="entry name" value="Sig_transdc_resp-reg_receiver"/>
</dbReference>
<dbReference type="Pfam" id="PF00072">
    <property type="entry name" value="Response_reg"/>
    <property type="match status" value="1"/>
</dbReference>
<feature type="region of interest" description="Disordered" evidence="3">
    <location>
        <begin position="270"/>
        <end position="302"/>
    </location>
</feature>
<dbReference type="InterPro" id="IPR011006">
    <property type="entry name" value="CheY-like_superfamily"/>
</dbReference>
<dbReference type="SUPFAM" id="SSF46894">
    <property type="entry name" value="C-terminal effector domain of the bipartite response regulators"/>
    <property type="match status" value="1"/>
</dbReference>
<keyword evidence="2" id="KW-0597">Phosphoprotein</keyword>
<sequence>MTRGDAGSRGRRTGTRSGQRYGARRPAAGRTGKGSAMTESSMGRPGSRPRERSAGPAAPPPAAAGPRPLARLVIADASRLHAEALALVLAGRGYLVQATATTRGGLLRAVAACRPELCLLDLQLLDGRALDAIAQIRRSDPGIGIVALSRELDPDAVVAAAAAGVAGYLGKDKGLELLDRALRTVAAGERFIEPTLAQEALRRARTPDHAEPLHRLTHREREVLARLAEGDDTIEIARALRMTTSTARTHVQNVLDKLGVHSRLEAVAMAHQADRAAPTGPLGQRAPTGRNGTDSTGRNGTD</sequence>
<dbReference type="Pfam" id="PF00196">
    <property type="entry name" value="GerE"/>
    <property type="match status" value="1"/>
</dbReference>
<dbReference type="Gene3D" id="3.40.50.2300">
    <property type="match status" value="1"/>
</dbReference>
<feature type="domain" description="Response regulatory" evidence="5">
    <location>
        <begin position="71"/>
        <end position="186"/>
    </location>
</feature>
<keyword evidence="7" id="KW-1185">Reference proteome</keyword>
<dbReference type="SUPFAM" id="SSF52172">
    <property type="entry name" value="CheY-like"/>
    <property type="match status" value="1"/>
</dbReference>
<evidence type="ECO:0000313" key="7">
    <source>
        <dbReference type="Proteomes" id="UP000319103"/>
    </source>
</evidence>
<evidence type="ECO:0000256" key="2">
    <source>
        <dbReference type="PROSITE-ProRule" id="PRU00169"/>
    </source>
</evidence>
<gene>
    <name evidence="6" type="ORF">E6W39_05335</name>
</gene>
<organism evidence="6 7">
    <name type="scientific">Kitasatospora acidiphila</name>
    <dbReference type="NCBI Taxonomy" id="2567942"/>
    <lineage>
        <taxon>Bacteria</taxon>
        <taxon>Bacillati</taxon>
        <taxon>Actinomycetota</taxon>
        <taxon>Actinomycetes</taxon>
        <taxon>Kitasatosporales</taxon>
        <taxon>Streptomycetaceae</taxon>
        <taxon>Kitasatospora</taxon>
    </lineage>
</organism>
<evidence type="ECO:0000256" key="1">
    <source>
        <dbReference type="ARBA" id="ARBA00023125"/>
    </source>
</evidence>
<dbReference type="Proteomes" id="UP000319103">
    <property type="component" value="Unassembled WGS sequence"/>
</dbReference>
<dbReference type="SMART" id="SM00421">
    <property type="entry name" value="HTH_LUXR"/>
    <property type="match status" value="1"/>
</dbReference>
<dbReference type="GO" id="GO:0006355">
    <property type="term" value="P:regulation of DNA-templated transcription"/>
    <property type="evidence" value="ECO:0007669"/>
    <property type="project" value="InterPro"/>
</dbReference>
<dbReference type="AlphaFoldDB" id="A0A540VYC2"/>
<dbReference type="CDD" id="cd06170">
    <property type="entry name" value="LuxR_C_like"/>
    <property type="match status" value="1"/>
</dbReference>
<feature type="region of interest" description="Disordered" evidence="3">
    <location>
        <begin position="1"/>
        <end position="66"/>
    </location>
</feature>
<evidence type="ECO:0000259" key="4">
    <source>
        <dbReference type="PROSITE" id="PS50043"/>
    </source>
</evidence>
<keyword evidence="1" id="KW-0238">DNA-binding</keyword>
<dbReference type="InterPro" id="IPR039420">
    <property type="entry name" value="WalR-like"/>
</dbReference>
<proteinExistence type="predicted"/>
<feature type="domain" description="HTH luxR-type" evidence="4">
    <location>
        <begin position="209"/>
        <end position="274"/>
    </location>
</feature>
<comment type="caution">
    <text evidence="6">The sequence shown here is derived from an EMBL/GenBank/DDBJ whole genome shotgun (WGS) entry which is preliminary data.</text>
</comment>
<feature type="modified residue" description="4-aspartylphosphate" evidence="2">
    <location>
        <position position="121"/>
    </location>
</feature>
<dbReference type="OrthoDB" id="9808843at2"/>
<dbReference type="InterPro" id="IPR000792">
    <property type="entry name" value="Tscrpt_reg_LuxR_C"/>
</dbReference>
<dbReference type="PRINTS" id="PR00038">
    <property type="entry name" value="HTHLUXR"/>
</dbReference>
<reference evidence="6 7" key="1">
    <citation type="submission" date="2019-06" db="EMBL/GenBank/DDBJ databases">
        <title>Description of Kitasatospora acidophila sp. nov. isolated from pine grove soil, and reclassification of Streptomyces novaecaesareae to Kitasatospora novaeceasareae comb. nov.</title>
        <authorList>
            <person name="Kim M.J."/>
        </authorList>
    </citation>
    <scope>NUCLEOTIDE SEQUENCE [LARGE SCALE GENOMIC DNA]</scope>
    <source>
        <strain evidence="6 7">MMS16-CNU292</strain>
    </source>
</reference>
<dbReference type="PROSITE" id="PS50043">
    <property type="entry name" value="HTH_LUXR_2"/>
    <property type="match status" value="1"/>
</dbReference>
<protein>
    <submittedName>
        <fullName evidence="6">Response regulator transcription factor</fullName>
    </submittedName>
</protein>
<evidence type="ECO:0000256" key="3">
    <source>
        <dbReference type="SAM" id="MobiDB-lite"/>
    </source>
</evidence>
<dbReference type="SMART" id="SM00448">
    <property type="entry name" value="REC"/>
    <property type="match status" value="1"/>
</dbReference>
<dbReference type="GO" id="GO:0000160">
    <property type="term" value="P:phosphorelay signal transduction system"/>
    <property type="evidence" value="ECO:0007669"/>
    <property type="project" value="InterPro"/>
</dbReference>
<name>A0A540VYC2_9ACTN</name>
<evidence type="ECO:0000313" key="6">
    <source>
        <dbReference type="EMBL" id="TQF01780.1"/>
    </source>
</evidence>